<dbReference type="InterPro" id="IPR020476">
    <property type="entry name" value="Nudix_hydrolase"/>
</dbReference>
<evidence type="ECO:0000313" key="6">
    <source>
        <dbReference type="Proteomes" id="UP000619260"/>
    </source>
</evidence>
<dbReference type="PANTHER" id="PTHR43792:SF1">
    <property type="entry name" value="N-ACETYLTRANSFERASE DOMAIN-CONTAINING PROTEIN"/>
    <property type="match status" value="1"/>
</dbReference>
<evidence type="ECO:0000256" key="2">
    <source>
        <dbReference type="ARBA" id="ARBA00022801"/>
    </source>
</evidence>
<dbReference type="InterPro" id="IPR006683">
    <property type="entry name" value="Thioestr_dom"/>
</dbReference>
<dbReference type="PROSITE" id="PS51186">
    <property type="entry name" value="GNAT"/>
    <property type="match status" value="1"/>
</dbReference>
<comment type="similarity">
    <text evidence="1">Belongs to the Nudix hydrolase family.</text>
</comment>
<evidence type="ECO:0000313" key="5">
    <source>
        <dbReference type="EMBL" id="GIJ44917.1"/>
    </source>
</evidence>
<dbReference type="CDD" id="cd00586">
    <property type="entry name" value="4HBT"/>
    <property type="match status" value="1"/>
</dbReference>
<evidence type="ECO:0000256" key="1">
    <source>
        <dbReference type="ARBA" id="ARBA00005582"/>
    </source>
</evidence>
<dbReference type="InterPro" id="IPR000086">
    <property type="entry name" value="NUDIX_hydrolase_dom"/>
</dbReference>
<dbReference type="RefSeq" id="WP_203898474.1">
    <property type="nucleotide sequence ID" value="NZ_BOPF01000005.1"/>
</dbReference>
<reference evidence="5" key="1">
    <citation type="submission" date="2021-01" db="EMBL/GenBank/DDBJ databases">
        <title>Whole genome shotgun sequence of Virgisporangium aliadipatigenens NBRC 105644.</title>
        <authorList>
            <person name="Komaki H."/>
            <person name="Tamura T."/>
        </authorList>
    </citation>
    <scope>NUCLEOTIDE SEQUENCE</scope>
    <source>
        <strain evidence="5">NBRC 105644</strain>
    </source>
</reference>
<dbReference type="PRINTS" id="PR00502">
    <property type="entry name" value="NUDIXFAMILY"/>
</dbReference>
<organism evidence="5 6">
    <name type="scientific">Virgisporangium aliadipatigenens</name>
    <dbReference type="NCBI Taxonomy" id="741659"/>
    <lineage>
        <taxon>Bacteria</taxon>
        <taxon>Bacillati</taxon>
        <taxon>Actinomycetota</taxon>
        <taxon>Actinomycetes</taxon>
        <taxon>Micromonosporales</taxon>
        <taxon>Micromonosporaceae</taxon>
        <taxon>Virgisporangium</taxon>
    </lineage>
</organism>
<dbReference type="EMBL" id="BOPF01000005">
    <property type="protein sequence ID" value="GIJ44917.1"/>
    <property type="molecule type" value="Genomic_DNA"/>
</dbReference>
<dbReference type="Gene3D" id="3.90.79.10">
    <property type="entry name" value="Nucleoside Triphosphate Pyrophosphohydrolase"/>
    <property type="match status" value="1"/>
</dbReference>
<keyword evidence="6" id="KW-1185">Reference proteome</keyword>
<dbReference type="PROSITE" id="PS51462">
    <property type="entry name" value="NUDIX"/>
    <property type="match status" value="1"/>
</dbReference>
<sequence length="461" mass="50588">MATPQHIARLREFVGTELLIMPAATALVRDGAGRLLLVRHAGDAHRWGIPGGCLEIGETPAAGAVREVAEETGVDVRLHGIVDAVGGPGYEVQYANGDRVAYVSTIFHGVAVGGTPRPDGDEIAEVRWFRRDELAGLELTSYARHALGVAGLLAPDPGFAHEVRVRYADCDQQGVVFNGHYLTYADDAVDAWFTAALAPGFDCMVRKATVEWASSARHGETLTLRPRVNRWGRTSFDVTVEGSVGARPVFEAVLHYVSVAPGTADPTPVPDEVRAALTRRPRTVLLTTERLVLRRFTADDVDLLVELDADPEVLRHVPDGRATPRAEVEAELLPRYLAYYEVYRGFGFFAAQERASGEFLGWFHLRPPEGADFVDAELGYRLRRSAWGKGFATEGARALVELAFVELGARRVHAGTMTANTASRRVLEKAGLRLVRTFPEESLEYAMTRDEWAQMRSTDLT</sequence>
<evidence type="ECO:0000259" key="3">
    <source>
        <dbReference type="PROSITE" id="PS51186"/>
    </source>
</evidence>
<dbReference type="SUPFAM" id="SSF54637">
    <property type="entry name" value="Thioesterase/thiol ester dehydrase-isomerase"/>
    <property type="match status" value="1"/>
</dbReference>
<name>A0A8J3YIH0_9ACTN</name>
<proteinExistence type="inferred from homology"/>
<dbReference type="Proteomes" id="UP000619260">
    <property type="component" value="Unassembled WGS sequence"/>
</dbReference>
<protein>
    <submittedName>
        <fullName evidence="5">Uncharacterized protein</fullName>
    </submittedName>
</protein>
<dbReference type="Pfam" id="PF03061">
    <property type="entry name" value="4HBT"/>
    <property type="match status" value="1"/>
</dbReference>
<feature type="domain" description="N-acetyltransferase" evidence="3">
    <location>
        <begin position="291"/>
        <end position="450"/>
    </location>
</feature>
<keyword evidence="2" id="KW-0378">Hydrolase</keyword>
<dbReference type="InterPro" id="IPR029069">
    <property type="entry name" value="HotDog_dom_sf"/>
</dbReference>
<accession>A0A8J3YIH0</accession>
<dbReference type="PANTHER" id="PTHR43792">
    <property type="entry name" value="GNAT FAMILY, PUTATIVE (AFU_ORTHOLOGUE AFUA_3G00765)-RELATED-RELATED"/>
    <property type="match status" value="1"/>
</dbReference>
<dbReference type="SUPFAM" id="SSF55729">
    <property type="entry name" value="Acyl-CoA N-acyltransferases (Nat)"/>
    <property type="match status" value="1"/>
</dbReference>
<dbReference type="Gene3D" id="3.40.630.30">
    <property type="match status" value="1"/>
</dbReference>
<dbReference type="PROSITE" id="PS00893">
    <property type="entry name" value="NUDIX_BOX"/>
    <property type="match status" value="1"/>
</dbReference>
<dbReference type="SUPFAM" id="SSF55811">
    <property type="entry name" value="Nudix"/>
    <property type="match status" value="1"/>
</dbReference>
<dbReference type="Pfam" id="PF00293">
    <property type="entry name" value="NUDIX"/>
    <property type="match status" value="1"/>
</dbReference>
<dbReference type="Gene3D" id="3.10.129.10">
    <property type="entry name" value="Hotdog Thioesterase"/>
    <property type="match status" value="1"/>
</dbReference>
<gene>
    <name evidence="5" type="ORF">Val02_18030</name>
</gene>
<dbReference type="AlphaFoldDB" id="A0A8J3YIH0"/>
<dbReference type="InterPro" id="IPR051531">
    <property type="entry name" value="N-acetyltransferase"/>
</dbReference>
<dbReference type="GO" id="GO:0016747">
    <property type="term" value="F:acyltransferase activity, transferring groups other than amino-acyl groups"/>
    <property type="evidence" value="ECO:0007669"/>
    <property type="project" value="InterPro"/>
</dbReference>
<evidence type="ECO:0000259" key="4">
    <source>
        <dbReference type="PROSITE" id="PS51462"/>
    </source>
</evidence>
<dbReference type="InterPro" id="IPR000182">
    <property type="entry name" value="GNAT_dom"/>
</dbReference>
<dbReference type="GO" id="GO:0016787">
    <property type="term" value="F:hydrolase activity"/>
    <property type="evidence" value="ECO:0007669"/>
    <property type="project" value="UniProtKB-KW"/>
</dbReference>
<dbReference type="Pfam" id="PF13302">
    <property type="entry name" value="Acetyltransf_3"/>
    <property type="match status" value="1"/>
</dbReference>
<dbReference type="InterPro" id="IPR016181">
    <property type="entry name" value="Acyl_CoA_acyltransferase"/>
</dbReference>
<feature type="domain" description="Nudix hydrolase" evidence="4">
    <location>
        <begin position="18"/>
        <end position="153"/>
    </location>
</feature>
<dbReference type="InterPro" id="IPR015797">
    <property type="entry name" value="NUDIX_hydrolase-like_dom_sf"/>
</dbReference>
<dbReference type="InterPro" id="IPR020084">
    <property type="entry name" value="NUDIX_hydrolase_CS"/>
</dbReference>
<comment type="caution">
    <text evidence="5">The sequence shown here is derived from an EMBL/GenBank/DDBJ whole genome shotgun (WGS) entry which is preliminary data.</text>
</comment>